<dbReference type="PANTHER" id="PTHR33070">
    <property type="entry name" value="OS06G0725500 PROTEIN"/>
    <property type="match status" value="1"/>
</dbReference>
<evidence type="ECO:0000313" key="3">
    <source>
        <dbReference type="EMBL" id="KCW55639.1"/>
    </source>
</evidence>
<dbReference type="InParanoid" id="A0A059APF2"/>
<dbReference type="InterPro" id="IPR004320">
    <property type="entry name" value="BPS1_pln"/>
</dbReference>
<dbReference type="Gramene" id="KCW55639">
    <property type="protein sequence ID" value="KCW55639"/>
    <property type="gene ID" value="EUGRSUZ_I01503"/>
</dbReference>
<reference evidence="3" key="1">
    <citation type="submission" date="2013-07" db="EMBL/GenBank/DDBJ databases">
        <title>The genome of Eucalyptus grandis.</title>
        <authorList>
            <person name="Schmutz J."/>
            <person name="Hayes R."/>
            <person name="Myburg A."/>
            <person name="Tuskan G."/>
            <person name="Grattapaglia D."/>
            <person name="Rokhsar D.S."/>
        </authorList>
    </citation>
    <scope>NUCLEOTIDE SEQUENCE</scope>
    <source>
        <tissue evidence="3">Leaf extractions</tissue>
    </source>
</reference>
<proteinExistence type="predicted"/>
<dbReference type="Pfam" id="PF03087">
    <property type="entry name" value="BPS1"/>
    <property type="match status" value="1"/>
</dbReference>
<dbReference type="EMBL" id="KK198761">
    <property type="protein sequence ID" value="KCW55639.1"/>
    <property type="molecule type" value="Genomic_DNA"/>
</dbReference>
<feature type="region of interest" description="Disordered" evidence="2">
    <location>
        <begin position="1"/>
        <end position="22"/>
    </location>
</feature>
<dbReference type="GO" id="GO:0048364">
    <property type="term" value="P:root development"/>
    <property type="evidence" value="ECO:0007669"/>
    <property type="project" value="InterPro"/>
</dbReference>
<name>A0A059APF2_EUCGR</name>
<keyword evidence="1" id="KW-0175">Coiled coil</keyword>
<organism evidence="3">
    <name type="scientific">Eucalyptus grandis</name>
    <name type="common">Flooded gum</name>
    <dbReference type="NCBI Taxonomy" id="71139"/>
    <lineage>
        <taxon>Eukaryota</taxon>
        <taxon>Viridiplantae</taxon>
        <taxon>Streptophyta</taxon>
        <taxon>Embryophyta</taxon>
        <taxon>Tracheophyta</taxon>
        <taxon>Spermatophyta</taxon>
        <taxon>Magnoliopsida</taxon>
        <taxon>eudicotyledons</taxon>
        <taxon>Gunneridae</taxon>
        <taxon>Pentapetalae</taxon>
        <taxon>rosids</taxon>
        <taxon>malvids</taxon>
        <taxon>Myrtales</taxon>
        <taxon>Myrtaceae</taxon>
        <taxon>Myrtoideae</taxon>
        <taxon>Eucalypteae</taxon>
        <taxon>Eucalyptus</taxon>
    </lineage>
</organism>
<dbReference type="OrthoDB" id="1701699at2759"/>
<evidence type="ECO:0000256" key="1">
    <source>
        <dbReference type="SAM" id="Coils"/>
    </source>
</evidence>
<protein>
    <submittedName>
        <fullName evidence="3">Uncharacterized protein</fullName>
    </submittedName>
</protein>
<sequence length="284" mass="31724">MASPANPKSHFHARSVSLPSKPNPLISQAEDYLRRIRSSEAATTSSFSSVSVMIHGLADFYDSVDDLLLLPHTQQAFVQEGPNEVLERSLSLLDICSTGKDVVAQTKETVQKLQSTLRRRWGDELALRNEVGAYLASRKKAKKTIQNRLKNLKIKSTISSSDQSGATIVSMLREAEGVALKTIVSLLTLVRGKSVSCSFFSKWMHSNQVVADERASNRELEIVNAAVDALLSHKNGKASNIRMEHVQQVMEELESYIQDIEEEMERLIRRLIKTQVSLLNILNH</sequence>
<dbReference type="AlphaFoldDB" id="A0A059APF2"/>
<feature type="coiled-coil region" evidence="1">
    <location>
        <begin position="243"/>
        <end position="277"/>
    </location>
</feature>
<evidence type="ECO:0000256" key="2">
    <source>
        <dbReference type="SAM" id="MobiDB-lite"/>
    </source>
</evidence>
<dbReference type="STRING" id="71139.A0A059APF2"/>
<dbReference type="eggNOG" id="ENOG502QUY1">
    <property type="taxonomic scope" value="Eukaryota"/>
</dbReference>
<dbReference type="PANTHER" id="PTHR33070:SF7">
    <property type="entry name" value="RX N-TERMINAL DOMAIN-CONTAINING PROTEIN"/>
    <property type="match status" value="1"/>
</dbReference>
<dbReference type="KEGG" id="egr:104420594"/>
<dbReference type="GO" id="GO:0048367">
    <property type="term" value="P:shoot system development"/>
    <property type="evidence" value="ECO:0007669"/>
    <property type="project" value="InterPro"/>
</dbReference>
<dbReference type="OMA" id="ENFQSHM"/>
<gene>
    <name evidence="3" type="ORF">EUGRSUZ_I01503</name>
</gene>
<accession>A0A059APF2</accession>